<dbReference type="Pfam" id="PF11917">
    <property type="entry name" value="DUF3435"/>
    <property type="match status" value="1"/>
</dbReference>
<evidence type="ECO:0000259" key="2">
    <source>
        <dbReference type="PROSITE" id="PS50157"/>
    </source>
</evidence>
<dbReference type="VEuPathDB" id="FungiDB:EYZ11_012783"/>
<sequence>MLPEGFKVINLDNHDNSEIQRSVLDRTEREYDRVLSYFDMFVTNHPGAVSPPDIRTYKGFMEFLAMNLKGRLSEDKTPVLSTLEGKRRDLDAGLARRRNYNVPEHVSTTIREWLKKDLNRLIHIPDIQMSRDGFSRNDLRIVKKHLWCQDAYEYRGKYPERTRVELSASMLLYCFTSARTGEVHESTARRSLARERGDQDAEKNLRAAVMAACYKHFRLCIEWVEGEVMLVLNYSRDYLKGYWRKQESDLPIHGFYEKYTEEMPIFLNLLTFFLPLAFADRAFRDYESVDDILDEVELLSGTLQEGEDKVIDTIHFKSDILETPVFRPRDEQAIKASTGRARGADAFGKLFAALGHRAGYPDNVTVRACRRSALMEAADRNHSETARMKFAGQTKRDTFGRSYAHRVVEIDGAASFLGIKSRRDHIDNHRSMGVRRNPQLYQSLPAKAELEFQDRVDIVQLDIKIQSLKKQLAGLDKEEAKPIQQQRRRLENQRQRLYLDELACVRRDQTRQLGFQPGSVERTLFYYTRKVMPERDMLAGILPTMVELRSPTGRMALRALEAICSQEVSICYLSSLTPIDGKCICGELIEKYYPHRRWLHLYRCYAKRLSAMSPNNFAELCVECDFWYNDDGKWTQHCEDHLSESQKLLRCDPIMFRNAPVKAGLCPFCLGDEILGPCKRMTQYLDRSDWYKHVQSHLSYRALSGRFHCRHPACQEDFHNLADLECHLRDVHFYNPPRGKKRVMRPAD</sequence>
<keyword evidence="1" id="KW-0479">Metal-binding</keyword>
<comment type="caution">
    <text evidence="3">The sequence shown here is derived from an EMBL/GenBank/DDBJ whole genome shotgun (WGS) entry which is preliminary data.</text>
</comment>
<dbReference type="PANTHER" id="PTHR37535:SF3">
    <property type="entry name" value="FLUG DOMAIN-CONTAINING PROTEIN"/>
    <property type="match status" value="1"/>
</dbReference>
<evidence type="ECO:0000256" key="1">
    <source>
        <dbReference type="PROSITE-ProRule" id="PRU00042"/>
    </source>
</evidence>
<evidence type="ECO:0000313" key="4">
    <source>
        <dbReference type="Proteomes" id="UP000324241"/>
    </source>
</evidence>
<dbReference type="RefSeq" id="XP_033424430.1">
    <property type="nucleotide sequence ID" value="XM_033573878.1"/>
</dbReference>
<evidence type="ECO:0000313" key="3">
    <source>
        <dbReference type="EMBL" id="KAA8645069.1"/>
    </source>
</evidence>
<protein>
    <recommendedName>
        <fullName evidence="2">C2H2-type domain-containing protein</fullName>
    </recommendedName>
</protein>
<dbReference type="EMBL" id="QUQM01000006">
    <property type="protein sequence ID" value="KAA8645069.1"/>
    <property type="molecule type" value="Genomic_DNA"/>
</dbReference>
<feature type="domain" description="C2H2-type" evidence="2">
    <location>
        <begin position="707"/>
        <end position="737"/>
    </location>
</feature>
<organism evidence="3 4">
    <name type="scientific">Aspergillus tanneri</name>
    <dbReference type="NCBI Taxonomy" id="1220188"/>
    <lineage>
        <taxon>Eukaryota</taxon>
        <taxon>Fungi</taxon>
        <taxon>Dikarya</taxon>
        <taxon>Ascomycota</taxon>
        <taxon>Pezizomycotina</taxon>
        <taxon>Eurotiomycetes</taxon>
        <taxon>Eurotiomycetidae</taxon>
        <taxon>Eurotiales</taxon>
        <taxon>Aspergillaceae</taxon>
        <taxon>Aspergillus</taxon>
        <taxon>Aspergillus subgen. Circumdati</taxon>
    </lineage>
</organism>
<dbReference type="PANTHER" id="PTHR37535">
    <property type="entry name" value="FLUG DOMAIN PROTEIN"/>
    <property type="match status" value="1"/>
</dbReference>
<proteinExistence type="predicted"/>
<gene>
    <name evidence="3" type="ORF">ATNIH1004_009280</name>
</gene>
<dbReference type="VEuPathDB" id="FungiDB:EYZ11_012784"/>
<name>A0A5M9MKW7_9EURO</name>
<dbReference type="OrthoDB" id="4357582at2759"/>
<dbReference type="InterPro" id="IPR021842">
    <property type="entry name" value="DUF3435"/>
</dbReference>
<dbReference type="AlphaFoldDB" id="A0A5M9MKW7"/>
<dbReference type="PROSITE" id="PS00028">
    <property type="entry name" value="ZINC_FINGER_C2H2_1"/>
    <property type="match status" value="1"/>
</dbReference>
<dbReference type="GO" id="GO:0008270">
    <property type="term" value="F:zinc ion binding"/>
    <property type="evidence" value="ECO:0007669"/>
    <property type="project" value="UniProtKB-KW"/>
</dbReference>
<accession>A0A5M9MKW7</accession>
<keyword evidence="1" id="KW-0863">Zinc-finger</keyword>
<keyword evidence="1" id="KW-0862">Zinc</keyword>
<dbReference type="GeneID" id="54331982"/>
<dbReference type="Proteomes" id="UP000324241">
    <property type="component" value="Unassembled WGS sequence"/>
</dbReference>
<reference evidence="3 4" key="1">
    <citation type="submission" date="2019-08" db="EMBL/GenBank/DDBJ databases">
        <title>The genome sequence of a newly discovered highly antifungal drug resistant Aspergillus species, Aspergillus tanneri NIH 1004.</title>
        <authorList>
            <person name="Mounaud S."/>
            <person name="Singh I."/>
            <person name="Joardar V."/>
            <person name="Pakala S."/>
            <person name="Pakala S."/>
            <person name="Venepally P."/>
            <person name="Chung J.K."/>
            <person name="Losada L."/>
            <person name="Nierman W.C."/>
        </authorList>
    </citation>
    <scope>NUCLEOTIDE SEQUENCE [LARGE SCALE GENOMIC DNA]</scope>
    <source>
        <strain evidence="3 4">NIH1004</strain>
    </source>
</reference>
<dbReference type="InterPro" id="IPR013087">
    <property type="entry name" value="Znf_C2H2_type"/>
</dbReference>
<dbReference type="PROSITE" id="PS50157">
    <property type="entry name" value="ZINC_FINGER_C2H2_2"/>
    <property type="match status" value="1"/>
</dbReference>